<dbReference type="GeneID" id="27912114"/>
<reference evidence="1 2" key="1">
    <citation type="journal article" date="2016" name="J. Virol.">
        <title>Complete Unique Genome Sequence, Expression Profile, and Salivary Gland Tissue Tropism of the Herpesvirus 7 Homolog in Pigtailed Macaques.</title>
        <authorList>
            <person name="Staheli J.P."/>
            <person name="Dyen M.R."/>
            <person name="Basom R."/>
            <person name="Fitzgibbon M."/>
            <person name="Barcy S."/>
        </authorList>
    </citation>
    <scope>NUCLEOTIDE SEQUENCE [LARGE SCALE GENOMIC DNA]</scope>
</reference>
<proteinExistence type="predicted"/>
<sequence>MSTEIYQSVKYIQVKIPYKEEYDNKDEVDFILDETLAPRNSPVLLFTTESTSKKCSIIFSAHSLANEQEIKIRFKKTEKNNFPLQVVIFGFPLLKVSSSLLIVPSYDIKDQEQMAILPGLLRFKDQQTIATNNPRDTNELTVTVFNLEWKLSVHQRQLENIAGRPLTTLCTICSVNMNQLPVWFNEIRGNNNWPIGKVIYISDPSISVRKIVFSPPLLDIYLRCYAEMTIHNTFIVPSDCMLKLSFMKKMTPNEIFLTVNMPHFRIINDKRQIDVYFQEIMHFAEEETKRLYFRGYYWTFEAYAVYFPDPDSKVKSNVFFWPPNSTFSIKVSSTLSQTVTTNDKIGSIFFIPKHVLRTRFDSKNEECFKSELDLHPNESDLDALYFLADKILLSDLPDLILKNKKLTPNEKNNKFSSSNHFSSNTRLRF</sequence>
<keyword evidence="2" id="KW-1185">Reference proteome</keyword>
<accession>A0A191S3T8</accession>
<evidence type="ECO:0000313" key="1">
    <source>
        <dbReference type="EMBL" id="ANC96550.1"/>
    </source>
</evidence>
<dbReference type="Proteomes" id="UP000202843">
    <property type="component" value="Segment"/>
</dbReference>
<dbReference type="EMBL" id="KU351741">
    <property type="protein sequence ID" value="ANC96550.1"/>
    <property type="molecule type" value="Genomic_DNA"/>
</dbReference>
<evidence type="ECO:0000313" key="2">
    <source>
        <dbReference type="Proteomes" id="UP000202843"/>
    </source>
</evidence>
<protein>
    <submittedName>
        <fullName evidence="1">Protein U55B</fullName>
    </submittedName>
</protein>
<dbReference type="Pfam" id="PF06501">
    <property type="entry name" value="Herpes_U55"/>
    <property type="match status" value="1"/>
</dbReference>
<dbReference type="RefSeq" id="YP_009253962.1">
    <property type="nucleotide sequence ID" value="NC_030200.1"/>
</dbReference>
<organism evidence="1 2">
    <name type="scientific">macacine betaherpesvirus 9</name>
    <dbReference type="NCBI Taxonomy" id="2560568"/>
    <lineage>
        <taxon>Viruses</taxon>
        <taxon>Duplodnaviria</taxon>
        <taxon>Heunggongvirae</taxon>
        <taxon>Peploviricota</taxon>
        <taxon>Herviviricetes</taxon>
        <taxon>Herpesvirales</taxon>
        <taxon>Orthoherpesviridae</taxon>
        <taxon>Betaherpesvirinae</taxon>
        <taxon>Roseolovirus</taxon>
        <taxon>Roseolovirus macacinebeta9</taxon>
    </lineage>
</organism>
<gene>
    <name evidence="1" type="primary">U55B</name>
</gene>
<dbReference type="KEGG" id="vg:27912114"/>
<name>A0A191S3T8_9BETA</name>
<dbReference type="InterPro" id="IPR009479">
    <property type="entry name" value="Herpes_U55"/>
</dbReference>